<dbReference type="OrthoDB" id="279005at2"/>
<feature type="compositionally biased region" description="Basic and acidic residues" evidence="1">
    <location>
        <begin position="581"/>
        <end position="592"/>
    </location>
</feature>
<evidence type="ECO:0000256" key="1">
    <source>
        <dbReference type="SAM" id="MobiDB-lite"/>
    </source>
</evidence>
<feature type="domain" description="TraI-like middle" evidence="4">
    <location>
        <begin position="203"/>
        <end position="288"/>
    </location>
</feature>
<dbReference type="Pfam" id="PF22863">
    <property type="entry name" value="TraI_middle"/>
    <property type="match status" value="1"/>
</dbReference>
<evidence type="ECO:0000313" key="6">
    <source>
        <dbReference type="Proteomes" id="UP000298631"/>
    </source>
</evidence>
<feature type="domain" description="Large polyvalent protein-associated" evidence="3">
    <location>
        <begin position="358"/>
        <end position="434"/>
    </location>
</feature>
<dbReference type="InterPro" id="IPR054462">
    <property type="entry name" value="TraI_M"/>
</dbReference>
<feature type="domain" description="MobA/VirD2-like nuclease" evidence="2">
    <location>
        <begin position="31"/>
        <end position="152"/>
    </location>
</feature>
<dbReference type="AlphaFoldDB" id="A0A4P8ELW7"/>
<keyword evidence="6" id="KW-1185">Reference proteome</keyword>
<dbReference type="EMBL" id="CP039966">
    <property type="protein sequence ID" value="QCO58086.1"/>
    <property type="molecule type" value="Genomic_DNA"/>
</dbReference>
<organism evidence="5 6">
    <name type="scientific">Pseudorhodobacter turbinis</name>
    <dbReference type="NCBI Taxonomy" id="2500533"/>
    <lineage>
        <taxon>Bacteria</taxon>
        <taxon>Pseudomonadati</taxon>
        <taxon>Pseudomonadota</taxon>
        <taxon>Alphaproteobacteria</taxon>
        <taxon>Rhodobacterales</taxon>
        <taxon>Paracoccaceae</taxon>
        <taxon>Pseudorhodobacter</taxon>
    </lineage>
</organism>
<gene>
    <name evidence="5" type="ORF">EOK75_20175</name>
</gene>
<reference evidence="5 6" key="1">
    <citation type="submission" date="2019-05" db="EMBL/GenBank/DDBJ databases">
        <title>Pseudorhodobacter turbinis sp. nov., isolated from the gut of the Korean turban shell.</title>
        <authorList>
            <person name="Jeong Y.-S."/>
            <person name="Kang W.-R."/>
            <person name="Bae J.-W."/>
        </authorList>
    </citation>
    <scope>NUCLEOTIDE SEQUENCE [LARGE SCALE GENOMIC DNA]</scope>
    <source>
        <strain evidence="5 6">S12M18</strain>
        <plasmid evidence="5 6">unnamed2</plasmid>
    </source>
</reference>
<keyword evidence="5" id="KW-0614">Plasmid</keyword>
<evidence type="ECO:0000259" key="3">
    <source>
        <dbReference type="Pfam" id="PF18821"/>
    </source>
</evidence>
<dbReference type="RefSeq" id="WP_137195894.1">
    <property type="nucleotide sequence ID" value="NZ_CP039966.1"/>
</dbReference>
<protein>
    <submittedName>
        <fullName evidence="5">Uncharacterized protein</fullName>
    </submittedName>
</protein>
<dbReference type="KEGG" id="pseb:EOK75_20175"/>
<dbReference type="InterPro" id="IPR005094">
    <property type="entry name" value="Endonuclease_MobA/VirD2"/>
</dbReference>
<evidence type="ECO:0000259" key="4">
    <source>
        <dbReference type="Pfam" id="PF22863"/>
    </source>
</evidence>
<dbReference type="InterPro" id="IPR040677">
    <property type="entry name" value="LPD7"/>
</dbReference>
<feature type="region of interest" description="Disordered" evidence="1">
    <location>
        <begin position="520"/>
        <end position="542"/>
    </location>
</feature>
<evidence type="ECO:0000259" key="2">
    <source>
        <dbReference type="Pfam" id="PF03432"/>
    </source>
</evidence>
<proteinExistence type="predicted"/>
<name>A0A4P8ELW7_9RHOB</name>
<geneLocation type="plasmid" evidence="5 6">
    <name>unnamed2</name>
</geneLocation>
<dbReference type="Pfam" id="PF18821">
    <property type="entry name" value="LPD7"/>
    <property type="match status" value="1"/>
</dbReference>
<sequence length="617" mass="67045">MICEIIQKPGEKGSGGGRDAFSPGITYVCGKAISIKLHNIASTDWQDAAEEMILTSELSARVQKPYYHFVLSWHEQEQPTDDQMLAAMDDMIAALGLDEHQIVIGTHHDSPRKHIHAIANTVHPLTGKTWSKSNDHQKAESACRQIELDQGWSHDRGRFDFDVVERAGSKIAVLKPNTDAWQKKTADRAVGKRPKTSGDLKFEKTTGFETFAQAIPAPLKQKFAATVAGASSWQELHTGLGAMGLTFSKFGSGARIGIIGSTEFAKASAFGSKYSIAKMEAAFGPFQEPKEAYANDVKADHVAIGSITCAPSPEGEKITRAAAFKVTLLRRTYTALHLDPVTAEAIQFVDLADKPPQITFKDGTTVVDHGDKLSTSQSTRETRATMLAMVKAKGWPAVTLTGPPDFIRQMALECAGAGLAVHGLPPAIQLVADQALAQAKERQSQIEQAAQAALDGHLQDQVAREAVLTTNAEDRARRAAQAAEITGEAKAVQDAIGFSRSPLPSAFRKFAQEDRDRKLAELPDGRKAPSPQPSPNVAKRDEDGLRRIAHHLRENDQDEIERMKHLDISLIAASGGWVDVSRTHPDSADRQGKKYRIFQRGSDTGGVIPPESKGLRK</sequence>
<dbReference type="Proteomes" id="UP000298631">
    <property type="component" value="Plasmid unnamed2"/>
</dbReference>
<dbReference type="Pfam" id="PF03432">
    <property type="entry name" value="Relaxase"/>
    <property type="match status" value="1"/>
</dbReference>
<evidence type="ECO:0000313" key="5">
    <source>
        <dbReference type="EMBL" id="QCO58086.1"/>
    </source>
</evidence>
<accession>A0A4P8ELW7</accession>
<feature type="region of interest" description="Disordered" evidence="1">
    <location>
        <begin position="579"/>
        <end position="617"/>
    </location>
</feature>